<keyword evidence="3" id="KW-0808">Transferase</keyword>
<dbReference type="EMBL" id="AP017928">
    <property type="protein sequence ID" value="BBA34838.1"/>
    <property type="molecule type" value="Genomic_DNA"/>
</dbReference>
<dbReference type="Proteomes" id="UP000266313">
    <property type="component" value="Chromosome"/>
</dbReference>
<dbReference type="Pfam" id="PF13439">
    <property type="entry name" value="Glyco_transf_4"/>
    <property type="match status" value="1"/>
</dbReference>
<dbReference type="Pfam" id="PF00534">
    <property type="entry name" value="Glycos_transf_1"/>
    <property type="match status" value="1"/>
</dbReference>
<feature type="domain" description="Glycosyl transferase family 1" evidence="1">
    <location>
        <begin position="199"/>
        <end position="357"/>
    </location>
</feature>
<dbReference type="Gene3D" id="3.40.50.2000">
    <property type="entry name" value="Glycogen Phosphorylase B"/>
    <property type="match status" value="2"/>
</dbReference>
<evidence type="ECO:0000259" key="1">
    <source>
        <dbReference type="Pfam" id="PF00534"/>
    </source>
</evidence>
<accession>A0A250KT55</accession>
<dbReference type="GO" id="GO:0016757">
    <property type="term" value="F:glycosyltransferase activity"/>
    <property type="evidence" value="ECO:0007669"/>
    <property type="project" value="InterPro"/>
</dbReference>
<dbReference type="SUPFAM" id="SSF53756">
    <property type="entry name" value="UDP-Glycosyltransferase/glycogen phosphorylase"/>
    <property type="match status" value="1"/>
</dbReference>
<evidence type="ECO:0000313" key="4">
    <source>
        <dbReference type="Proteomes" id="UP000266313"/>
    </source>
</evidence>
<dbReference type="CDD" id="cd03801">
    <property type="entry name" value="GT4_PimA-like"/>
    <property type="match status" value="1"/>
</dbReference>
<gene>
    <name evidence="3" type="ORF">sS8_2893</name>
</gene>
<reference evidence="3 4" key="1">
    <citation type="submission" date="2016-12" db="EMBL/GenBank/DDBJ databases">
        <title>Genome sequencing of Methylocaldum marinum.</title>
        <authorList>
            <person name="Takeuchi M."/>
            <person name="Kamagata Y."/>
            <person name="Hiraoka S."/>
            <person name="Oshima K."/>
            <person name="Hattori M."/>
            <person name="Iwasaki W."/>
        </authorList>
    </citation>
    <scope>NUCLEOTIDE SEQUENCE [LARGE SCALE GENOMIC DNA]</scope>
    <source>
        <strain evidence="3 4">S8</strain>
    </source>
</reference>
<keyword evidence="4" id="KW-1185">Reference proteome</keyword>
<dbReference type="InterPro" id="IPR001296">
    <property type="entry name" value="Glyco_trans_1"/>
</dbReference>
<organism evidence="3 4">
    <name type="scientific">Methylocaldum marinum</name>
    <dbReference type="NCBI Taxonomy" id="1432792"/>
    <lineage>
        <taxon>Bacteria</taxon>
        <taxon>Pseudomonadati</taxon>
        <taxon>Pseudomonadota</taxon>
        <taxon>Gammaproteobacteria</taxon>
        <taxon>Methylococcales</taxon>
        <taxon>Methylococcaceae</taxon>
        <taxon>Methylocaldum</taxon>
    </lineage>
</organism>
<protein>
    <submittedName>
        <fullName evidence="3">Glycosyl transferase group 1</fullName>
    </submittedName>
</protein>
<dbReference type="InterPro" id="IPR050194">
    <property type="entry name" value="Glycosyltransferase_grp1"/>
</dbReference>
<evidence type="ECO:0000259" key="2">
    <source>
        <dbReference type="Pfam" id="PF13439"/>
    </source>
</evidence>
<dbReference type="InterPro" id="IPR028098">
    <property type="entry name" value="Glyco_trans_4-like_N"/>
</dbReference>
<feature type="domain" description="Glycosyltransferase subfamily 4-like N-terminal" evidence="2">
    <location>
        <begin position="14"/>
        <end position="182"/>
    </location>
</feature>
<dbReference type="KEGG" id="mmai:sS8_2893"/>
<sequence length="389" mass="43327">MKILVITPSFLPKIGGLEMAVHNLSLNWAKMGHQVCVANMISNCASHPEADYEVRKIRVLRGGDRFGWHHFPWNRWMSNQIDRVIQDFNPDMISAHFAYPCGIWLAGVSPDIPWTITCHAADVQTLKDYGYGYRLKFNIDEEIAGALGKATKVIVISENIRRIVESLGVPSGAITRIPVGADSRLRDFGRDMNIRAAMHIPAGCHYILSVGRNYFAKGFEIGLAAFAKIADRFPETYYLFIGKDTGILAEQAERLGVAERVRTCEMLAGPHLWSAYRGAILYLSPSRIEGFPCVGVEAIMAGLPLVMTNCPGNKEVLEHGVNGLFCAVDDIDGMAGQLALLLADRELRQRLARGSRERSHLYDWTDISHAYLEACFGANGRHCHHDFQN</sequence>
<dbReference type="OrthoDB" id="4611853at2"/>
<dbReference type="RefSeq" id="WP_119630158.1">
    <property type="nucleotide sequence ID" value="NZ_AP017928.1"/>
</dbReference>
<dbReference type="AlphaFoldDB" id="A0A250KT55"/>
<proteinExistence type="predicted"/>
<dbReference type="PANTHER" id="PTHR45947">
    <property type="entry name" value="SULFOQUINOVOSYL TRANSFERASE SQD2"/>
    <property type="match status" value="1"/>
</dbReference>
<dbReference type="PANTHER" id="PTHR45947:SF3">
    <property type="entry name" value="SULFOQUINOVOSYL TRANSFERASE SQD2"/>
    <property type="match status" value="1"/>
</dbReference>
<name>A0A250KT55_9GAMM</name>
<evidence type="ECO:0000313" key="3">
    <source>
        <dbReference type="EMBL" id="BBA34838.1"/>
    </source>
</evidence>